<dbReference type="Gene3D" id="3.40.50.300">
    <property type="entry name" value="P-loop containing nucleotide triphosphate hydrolases"/>
    <property type="match status" value="1"/>
</dbReference>
<feature type="region of interest" description="Disordered" evidence="1">
    <location>
        <begin position="617"/>
        <end position="667"/>
    </location>
</feature>
<feature type="compositionally biased region" description="Gly residues" evidence="1">
    <location>
        <begin position="59"/>
        <end position="75"/>
    </location>
</feature>
<organism evidence="3 4">
    <name type="scientific">Streptomyces malaysiensis</name>
    <dbReference type="NCBI Taxonomy" id="92644"/>
    <lineage>
        <taxon>Bacteria</taxon>
        <taxon>Bacillati</taxon>
        <taxon>Actinomycetota</taxon>
        <taxon>Actinomycetes</taxon>
        <taxon>Kitasatosporales</taxon>
        <taxon>Streptomycetaceae</taxon>
        <taxon>Streptomyces</taxon>
        <taxon>Streptomyces violaceusniger group</taxon>
    </lineage>
</organism>
<dbReference type="InterPro" id="IPR011990">
    <property type="entry name" value="TPR-like_helical_dom_sf"/>
</dbReference>
<evidence type="ECO:0000313" key="4">
    <source>
        <dbReference type="Proteomes" id="UP000536624"/>
    </source>
</evidence>
<evidence type="ECO:0000313" key="3">
    <source>
        <dbReference type="EMBL" id="NIY67803.1"/>
    </source>
</evidence>
<accession>A0A7X5X715</accession>
<dbReference type="InterPro" id="IPR027417">
    <property type="entry name" value="P-loop_NTPase"/>
</dbReference>
<dbReference type="InterPro" id="IPR019734">
    <property type="entry name" value="TPR_rpt"/>
</dbReference>
<dbReference type="SUPFAM" id="SSF52540">
    <property type="entry name" value="P-loop containing nucleoside triphosphate hydrolases"/>
    <property type="match status" value="1"/>
</dbReference>
<dbReference type="SUPFAM" id="SSF48452">
    <property type="entry name" value="TPR-like"/>
    <property type="match status" value="2"/>
</dbReference>
<proteinExistence type="predicted"/>
<dbReference type="SMART" id="SM00028">
    <property type="entry name" value="TPR"/>
    <property type="match status" value="5"/>
</dbReference>
<dbReference type="PANTHER" id="PTHR47691">
    <property type="entry name" value="REGULATOR-RELATED"/>
    <property type="match status" value="1"/>
</dbReference>
<dbReference type="Gene3D" id="1.25.40.10">
    <property type="entry name" value="Tetratricopeptide repeat domain"/>
    <property type="match status" value="2"/>
</dbReference>
<protein>
    <recommendedName>
        <fullName evidence="2">AAA+ ATPase domain-containing protein</fullName>
    </recommendedName>
</protein>
<name>A0A7X5X715_STRMQ</name>
<evidence type="ECO:0000259" key="2">
    <source>
        <dbReference type="SMART" id="SM00382"/>
    </source>
</evidence>
<dbReference type="Proteomes" id="UP000536624">
    <property type="component" value="Unassembled WGS sequence"/>
</dbReference>
<feature type="region of interest" description="Disordered" evidence="1">
    <location>
        <begin position="1"/>
        <end position="78"/>
    </location>
</feature>
<evidence type="ECO:0000256" key="1">
    <source>
        <dbReference type="SAM" id="MobiDB-lite"/>
    </source>
</evidence>
<dbReference type="PRINTS" id="PR00364">
    <property type="entry name" value="DISEASERSIST"/>
</dbReference>
<sequence length="1752" mass="185720">MQGAGRRVVAGADHGNLARPVEPGLGHRQAPADEAGHPGAEGTHHGEGALGGLAVAGAAGDGGVGQQGPGGGRPAGGRRVVRRVLGAADERLGVVGGVEQRAVLGGEPAQHGVQEQPGEVHPRAVAGDGGEGEEALGHIPVVLQHARVAARGAVERGAGQPPALVHVDAHQQLGGLGRGLHQVGAVEIGTGLGESRHGQPVPGGDDLVVAAGAGPVPPGGQQPLPYGGDPGRVRQPLPVGQLEHGGALLEGALLRDPEIPGGELRVGLPQHLAQLLGRPRVVRALDMPAGAIVAVGVQRGGEAALCGAQLTDHEVRRLQGDTAGEVRAGGPPQMGVDPAQQRIVVQHLLEVRHGPGGVDGIAGETAAELVVDTAAGHRLAGGRHHLQRALGAGAGVVAQQELQRHGRRELRRTAETAARGVEFAGQDHERGVQILRAGRLGRPRAQGDVAAPGQVLHDPAGDVPHLLAALLPGGAHPLQHLPEGRHSGPGPGREVGAEVERLGLGGQKDRHGPAALAGRGLHRLHVHRVDVRPLLAVDLHGDEVGVEVVGRRLVLERLVRHDMAPVAARIADAQQHGHPAAPRFLERLVRPRPPIDGVLGVLKQIGGRLMRQTVRHGSILPHPARQTKLSTGELSTGLPDKSQKRKTDGTAAQEGDHMPGSLAVLRESHRTEVERLLSRAVEEEVRRSGGRTDGGVLLGRARGALDEMAAAAAEEYGAYVRALDESSAGSRPLSSRLSRGQLGTPALAATVAAAAAFGADLTYGTSAGTALGAGVTAAVAGSAAAVVKLTASHWPAAHRQAALRNQPGGPEQLRLQWLTAVEVRGIRPFIDQHRMTAAATRQGGGSAKRSASATGQLPKLRGADRSQAARRRTVLEQSFAHLPEADGPFAGRHAQITQIAQWVRQARASTETKPTVVLLEGPPGSGRTMLAVRAAHHLHDEFRGACLVDLRGDSPEQAPLPTRDALLHLLNRLGAPRDQLLFRERSSQDQHIRRLTELYHQYLTGLPVTIVLDDARDAEQVRTLIPERSDSLVLITSRTPLSLPDDLAARVHRVEVGPLDEPGAEELLRASAEEPTGAGPYDGQSMERIAELCGRLPLALRIAGSSLGPRTPAALVTELEAYGPVGAIERALWLRYTDQQDGARRLLRRLALAGRASLGGAAAAALLDADEQEAGRHLKALGRAGLIQHVRGSRYRLHDLVRSFAHARLLDEEQPEQRTAAQERLIRSYAELADSVIRLVDGKTSTRADIFGKGAAGGHGFTSLDAALRWLDDESSFITAALRHAEGVDQAAVLHLLGALCDYCLLRGDLYRLGEISELTQAVDQGLLMRSVQWRTGIAARQLGELDQARTTLSSVVDLYFEAQHQAGAARALCSLGITLHHQGNLVEAAAKLREALGLQRAEELRGDRAWTMHALAAVERDRGGLAEALELLGEALELHQESESLHGQAWAHFQLGQACLRMGDVPRAEAELRGALDAYSRTHDQRGEAWALTQLARAQLVAGEASTAADQLRQALARHRENEDARGEAWTLYYLGQALEERGDHDSAVRELERARTMFSRMRDVYGLACARHHSARVTRDLRAAQTGSLRNSGFARQLLQDARQDFRRVGVAHGEAWSCIELAVIDAGNGKAAQALELVDEAAVLFAGYGDRRGRSWARFLRCTLLPFASAGGSVIGTAVAQEELAELMRDMREDGTAGDSRLEGCAEAFALVLARGVEPETGWQAWQLGMVPSRHSREVMAVLPDRPRA</sequence>
<reference evidence="3 4" key="1">
    <citation type="submission" date="2020-02" db="EMBL/GenBank/DDBJ databases">
        <title>Streptomyces malaysiensis DSM14702 (JHCC583434, PFL_A843) Genome sequencing and assembly.</title>
        <authorList>
            <person name="Samborskyy M."/>
        </authorList>
    </citation>
    <scope>NUCLEOTIDE SEQUENCE [LARGE SCALE GENOMIC DNA]</scope>
    <source>
        <strain evidence="3 4">DSM 14702</strain>
    </source>
</reference>
<dbReference type="SMART" id="SM00382">
    <property type="entry name" value="AAA"/>
    <property type="match status" value="1"/>
</dbReference>
<dbReference type="InterPro" id="IPR003593">
    <property type="entry name" value="AAA+_ATPase"/>
</dbReference>
<feature type="compositionally biased region" description="Basic and acidic residues" evidence="1">
    <location>
        <begin position="30"/>
        <end position="47"/>
    </location>
</feature>
<dbReference type="Pfam" id="PF13424">
    <property type="entry name" value="TPR_12"/>
    <property type="match status" value="1"/>
</dbReference>
<feature type="region of interest" description="Disordered" evidence="1">
    <location>
        <begin position="838"/>
        <end position="871"/>
    </location>
</feature>
<dbReference type="Pfam" id="PF13174">
    <property type="entry name" value="TPR_6"/>
    <property type="match status" value="1"/>
</dbReference>
<dbReference type="EMBL" id="JAALLH010000001">
    <property type="protein sequence ID" value="NIY67803.1"/>
    <property type="molecule type" value="Genomic_DNA"/>
</dbReference>
<gene>
    <name evidence="3" type="ORF">SMALB_5873</name>
</gene>
<feature type="domain" description="AAA+ ATPase" evidence="2">
    <location>
        <begin position="913"/>
        <end position="1061"/>
    </location>
</feature>
<dbReference type="PANTHER" id="PTHR47691:SF3">
    <property type="entry name" value="HTH-TYPE TRANSCRIPTIONAL REGULATOR RV0890C-RELATED"/>
    <property type="match status" value="1"/>
</dbReference>
<comment type="caution">
    <text evidence="3">The sequence shown here is derived from an EMBL/GenBank/DDBJ whole genome shotgun (WGS) entry which is preliminary data.</text>
</comment>